<evidence type="ECO:0000313" key="3">
    <source>
        <dbReference type="EMBL" id="UMM14077.1"/>
    </source>
</evidence>
<feature type="signal peptide" evidence="2">
    <location>
        <begin position="1"/>
        <end position="22"/>
    </location>
</feature>
<proteinExistence type="predicted"/>
<evidence type="ECO:0008006" key="5">
    <source>
        <dbReference type="Google" id="ProtNLM"/>
    </source>
</evidence>
<evidence type="ECO:0000313" key="4">
    <source>
        <dbReference type="Proteomes" id="UP000829354"/>
    </source>
</evidence>
<dbReference type="EMBL" id="CP092620">
    <property type="protein sequence ID" value="UMM14077.1"/>
    <property type="molecule type" value="Genomic_DNA"/>
</dbReference>
<feature type="chain" id="PRO_5041943888" description="Lipoprotein" evidence="2">
    <location>
        <begin position="23"/>
        <end position="143"/>
    </location>
</feature>
<organism evidence="3 4">
    <name type="scientific">Caenorhabditis briggsae</name>
    <dbReference type="NCBI Taxonomy" id="6238"/>
    <lineage>
        <taxon>Eukaryota</taxon>
        <taxon>Metazoa</taxon>
        <taxon>Ecdysozoa</taxon>
        <taxon>Nematoda</taxon>
        <taxon>Chromadorea</taxon>
        <taxon>Rhabditida</taxon>
        <taxon>Rhabditina</taxon>
        <taxon>Rhabditomorpha</taxon>
        <taxon>Rhabditoidea</taxon>
        <taxon>Rhabditidae</taxon>
        <taxon>Peloderinae</taxon>
        <taxon>Caenorhabditis</taxon>
    </lineage>
</organism>
<evidence type="ECO:0000256" key="2">
    <source>
        <dbReference type="SAM" id="SignalP"/>
    </source>
</evidence>
<feature type="compositionally biased region" description="Polar residues" evidence="1">
    <location>
        <begin position="47"/>
        <end position="58"/>
    </location>
</feature>
<feature type="compositionally biased region" description="Basic and acidic residues" evidence="1">
    <location>
        <begin position="91"/>
        <end position="112"/>
    </location>
</feature>
<keyword evidence="2" id="KW-0732">Signal</keyword>
<reference evidence="3 4" key="1">
    <citation type="submission" date="2022-04" db="EMBL/GenBank/DDBJ databases">
        <title>Chromosome-level reference genomes for two strains of Caenorhabditis briggsae: an improved platform for comparative genomics.</title>
        <authorList>
            <person name="Stevens L."/>
            <person name="Andersen E."/>
        </authorList>
    </citation>
    <scope>NUCLEOTIDE SEQUENCE [LARGE SCALE GENOMIC DNA]</scope>
    <source>
        <strain evidence="3">VX34</strain>
        <tissue evidence="3">Whole-organism</tissue>
    </source>
</reference>
<dbReference type="Proteomes" id="UP000829354">
    <property type="component" value="Chromosome I"/>
</dbReference>
<gene>
    <name evidence="3" type="ORF">L5515_002038</name>
</gene>
<name>A0AAE9J3R2_CAEBR</name>
<accession>A0AAE9J3R2</accession>
<feature type="region of interest" description="Disordered" evidence="1">
    <location>
        <begin position="28"/>
        <end position="121"/>
    </location>
</feature>
<protein>
    <recommendedName>
        <fullName evidence="5">Lipoprotein</fullName>
    </recommendedName>
</protein>
<sequence length="143" mass="15403">MLTLFRYTISVILPIVLHVGCSKKKKALVSTTSKSSTISSATKTQEKTQTGNTGSNISKEAPNAPVKPPTKSSDNIKDAKSAPPPAAKPSVPDDKKKKKETVERRRGHLEKTGRKRARRNSCMNTAIGGTIMATVRESSKVSI</sequence>
<dbReference type="AlphaFoldDB" id="A0AAE9J3R2"/>
<feature type="compositionally biased region" description="Low complexity" evidence="1">
    <location>
        <begin position="30"/>
        <end position="43"/>
    </location>
</feature>
<evidence type="ECO:0000256" key="1">
    <source>
        <dbReference type="SAM" id="MobiDB-lite"/>
    </source>
</evidence>
<keyword evidence="4" id="KW-1185">Reference proteome</keyword>